<evidence type="ECO:0000313" key="2">
    <source>
        <dbReference type="Proteomes" id="UP000029223"/>
    </source>
</evidence>
<comment type="caution">
    <text evidence="1">The sequence shown here is derived from an EMBL/GenBank/DDBJ whole genome shotgun (WGS) entry which is preliminary data.</text>
</comment>
<name>A0ABQ0JLZ3_9VIBR</name>
<sequence>MTGLDAPIKSFLESYPDVIELKQQIQGFVERWLPLLEKTTAVTLRLRLVAPVVSIAQSTLLNKLVSTSNSLGTKSKSVTPR</sequence>
<dbReference type="EMBL" id="BBMS01000073">
    <property type="protein sequence ID" value="GAL29771.1"/>
    <property type="molecule type" value="Genomic_DNA"/>
</dbReference>
<organism evidence="1 2">
    <name type="scientific">Vibrio variabilis</name>
    <dbReference type="NCBI Taxonomy" id="990271"/>
    <lineage>
        <taxon>Bacteria</taxon>
        <taxon>Pseudomonadati</taxon>
        <taxon>Pseudomonadota</taxon>
        <taxon>Gammaproteobacteria</taxon>
        <taxon>Vibrionales</taxon>
        <taxon>Vibrionaceae</taxon>
        <taxon>Vibrio</taxon>
    </lineage>
</organism>
<reference evidence="2" key="1">
    <citation type="submission" date="2014-09" db="EMBL/GenBank/DDBJ databases">
        <title>Vibrio variabilis JCM 19239. (C206) whole genome shotgun sequence.</title>
        <authorList>
            <person name="Sawabe T."/>
            <person name="Meirelles P."/>
            <person name="Nakanishi M."/>
            <person name="Sayaka M."/>
            <person name="Hattori M."/>
            <person name="Ohkuma M."/>
        </authorList>
    </citation>
    <scope>NUCLEOTIDE SEQUENCE [LARGE SCALE GENOMIC DNA]</scope>
    <source>
        <strain evidence="2">JCM 19239</strain>
    </source>
</reference>
<gene>
    <name evidence="1" type="ORF">JCM19239_1774</name>
</gene>
<protein>
    <submittedName>
        <fullName evidence="1">Uncharacterized protein</fullName>
    </submittedName>
</protein>
<keyword evidence="2" id="KW-1185">Reference proteome</keyword>
<proteinExistence type="predicted"/>
<accession>A0ABQ0JLZ3</accession>
<evidence type="ECO:0000313" key="1">
    <source>
        <dbReference type="EMBL" id="GAL29771.1"/>
    </source>
</evidence>
<dbReference type="Proteomes" id="UP000029223">
    <property type="component" value="Unassembled WGS sequence"/>
</dbReference>
<reference evidence="2" key="2">
    <citation type="submission" date="2014-09" db="EMBL/GenBank/DDBJ databases">
        <authorList>
            <consortium name="NBRP consortium"/>
            <person name="Sawabe T."/>
            <person name="Meirelles P."/>
            <person name="Nakanishi M."/>
            <person name="Sayaka M."/>
            <person name="Hattori M."/>
            <person name="Ohkuma M."/>
        </authorList>
    </citation>
    <scope>NUCLEOTIDE SEQUENCE [LARGE SCALE GENOMIC DNA]</scope>
    <source>
        <strain evidence="2">JCM 19239</strain>
    </source>
</reference>